<evidence type="ECO:0000256" key="1">
    <source>
        <dbReference type="SAM" id="MobiDB-lite"/>
    </source>
</evidence>
<proteinExistence type="predicted"/>
<dbReference type="Proteomes" id="UP000463946">
    <property type="component" value="Segment"/>
</dbReference>
<sequence length="82" mass="8787">MTRGGPVPGTGGGKRGTHKDVRELLRRIEEAGGEVRPSRSKTGHWKVYKAGVLIGSLAGTPSDWRGLKNALAQLRRAGLDIK</sequence>
<evidence type="ECO:0008006" key="4">
    <source>
        <dbReference type="Google" id="ProtNLM"/>
    </source>
</evidence>
<evidence type="ECO:0000313" key="3">
    <source>
        <dbReference type="Proteomes" id="UP000463946"/>
    </source>
</evidence>
<dbReference type="KEGG" id="vg:60320960"/>
<dbReference type="EMBL" id="MN813686">
    <property type="protein sequence ID" value="QHB37398.1"/>
    <property type="molecule type" value="Genomic_DNA"/>
</dbReference>
<accession>A0A6B9LCX9</accession>
<feature type="region of interest" description="Disordered" evidence="1">
    <location>
        <begin position="1"/>
        <end position="21"/>
    </location>
</feature>
<organism evidence="2 3">
    <name type="scientific">Mycobacterium phage BirdsNest</name>
    <dbReference type="NCBI Taxonomy" id="2686231"/>
    <lineage>
        <taxon>Viruses</taxon>
        <taxon>Duplodnaviria</taxon>
        <taxon>Heunggongvirae</taxon>
        <taxon>Uroviricota</taxon>
        <taxon>Caudoviricetes</taxon>
        <taxon>Bclasvirinae</taxon>
        <taxon>Birdsnestvirus</taxon>
        <taxon>Birdsnestvirus birdsnest</taxon>
    </lineage>
</organism>
<name>A0A6B9LCX9_9CAUD</name>
<evidence type="ECO:0000313" key="2">
    <source>
        <dbReference type="EMBL" id="QHB37398.1"/>
    </source>
</evidence>
<dbReference type="GeneID" id="60320960"/>
<feature type="compositionally biased region" description="Gly residues" evidence="1">
    <location>
        <begin position="1"/>
        <end position="14"/>
    </location>
</feature>
<keyword evidence="3" id="KW-1185">Reference proteome</keyword>
<gene>
    <name evidence="2" type="primary">96</name>
    <name evidence="2" type="ORF">PBI_BIRDSNEST_96</name>
</gene>
<reference evidence="2 3" key="1">
    <citation type="submission" date="2019-12" db="EMBL/GenBank/DDBJ databases">
        <authorList>
            <person name="Lauer M.J."/>
            <person name="Curtus N.L."/>
            <person name="Garlena R.A."/>
            <person name="Russell D.A."/>
            <person name="Pope W.H."/>
            <person name="Jacobs-Sera D."/>
            <person name="Hatfull G.F."/>
        </authorList>
    </citation>
    <scope>NUCLEOTIDE SEQUENCE [LARGE SCALE GENOMIC DNA]</scope>
</reference>
<protein>
    <recommendedName>
        <fullName evidence="4">HicA-like toxin</fullName>
    </recommendedName>
</protein>
<dbReference type="RefSeq" id="YP_009949555.1">
    <property type="nucleotide sequence ID" value="NC_051581.1"/>
</dbReference>